<evidence type="ECO:0000259" key="1">
    <source>
        <dbReference type="SMART" id="SM00382"/>
    </source>
</evidence>
<keyword evidence="3" id="KW-1185">Reference proteome</keyword>
<accession>A0ABS6CGZ4</accession>
<evidence type="ECO:0000313" key="2">
    <source>
        <dbReference type="EMBL" id="MBU3866196.1"/>
    </source>
</evidence>
<gene>
    <name evidence="2" type="ORF">KN815_19610</name>
</gene>
<dbReference type="Pfam" id="PF07728">
    <property type="entry name" value="AAA_5"/>
    <property type="match status" value="1"/>
</dbReference>
<feature type="domain" description="AAA+ ATPase" evidence="1">
    <location>
        <begin position="269"/>
        <end position="426"/>
    </location>
</feature>
<proteinExistence type="predicted"/>
<dbReference type="InterPro" id="IPR011704">
    <property type="entry name" value="ATPase_dyneun-rel_AAA"/>
</dbReference>
<reference evidence="2 3" key="1">
    <citation type="submission" date="2021-06" db="EMBL/GenBank/DDBJ databases">
        <authorList>
            <person name="Pan X."/>
        </authorList>
    </citation>
    <scope>NUCLEOTIDE SEQUENCE [LARGE SCALE GENOMIC DNA]</scope>
    <source>
        <strain evidence="2 3">4503</strain>
    </source>
</reference>
<name>A0ABS6CGZ4_9ACTN</name>
<dbReference type="SMART" id="SM00382">
    <property type="entry name" value="AAA"/>
    <property type="match status" value="1"/>
</dbReference>
<dbReference type="Proteomes" id="UP000720508">
    <property type="component" value="Unassembled WGS sequence"/>
</dbReference>
<comment type="caution">
    <text evidence="2">The sequence shown here is derived from an EMBL/GenBank/DDBJ whole genome shotgun (WGS) entry which is preliminary data.</text>
</comment>
<dbReference type="EMBL" id="JAHLEM010000207">
    <property type="protein sequence ID" value="MBU3866196.1"/>
    <property type="molecule type" value="Genomic_DNA"/>
</dbReference>
<dbReference type="InterPro" id="IPR003593">
    <property type="entry name" value="AAA+_ATPase"/>
</dbReference>
<evidence type="ECO:0000313" key="3">
    <source>
        <dbReference type="Proteomes" id="UP000720508"/>
    </source>
</evidence>
<sequence>MPYVPAHLLLEAVNAIEGAHALTVVTLPALLREAKRQNVDPTTAQVPYGGGVEEQYLKDFYELPGAPDPHRPYRAIWSGDTPWQTRKFTGGGLQRQRGQRAGRGEVLIQRKPAQTGLPGDVWGLTPSAGADLLAETKKPVRLIDLALWIGRDVDTSTIDPAILAAANLGPAPDDIDKLNAWFKHEFRPACGDLVGTIFTDDVPTEYRSFAFAADPVSDETYQQLGVLPPAPTVTDDLSAVVGSLEGRIQAKGFQLPPGLVGRVVTAWLRGDLVVLVGQPGTGKTLFATLLGSAMEQLFDLDAPLMIPVRADFDEAELIGYERLDGTVHLQDFAREILLDDAPLEARVVIFEEFNLASVETYLSAVLVATQERERIVRLPDGEVASLPIDTFVLATCNSFRDEPETRTRVSSPTKRRSTTITMPNVLGDRYEDDPDTAVAGAVQTLIANERERVEGRKSAGHASQFDSLRLTALHSVSDFEDFSPEAQQALVAVSNAVLETTSGRSWFTLGILRDVVMALVMSERDAHAELTALGNAVADKIVHQLRGAHSDAQPLLDASATLPNAEEIGRLIEQTMSGPSDELLPLL</sequence>
<dbReference type="RefSeq" id="WP_216343250.1">
    <property type="nucleotide sequence ID" value="NZ_JAHLEM010000207.1"/>
</dbReference>
<protein>
    <submittedName>
        <fullName evidence="2">AAA family ATPase</fullName>
    </submittedName>
</protein>
<organism evidence="2 3">
    <name type="scientific">Streptomyces niphimycinicus</name>
    <dbReference type="NCBI Taxonomy" id="2842201"/>
    <lineage>
        <taxon>Bacteria</taxon>
        <taxon>Bacillati</taxon>
        <taxon>Actinomycetota</taxon>
        <taxon>Actinomycetes</taxon>
        <taxon>Kitasatosporales</taxon>
        <taxon>Streptomycetaceae</taxon>
        <taxon>Streptomyces</taxon>
    </lineage>
</organism>